<evidence type="ECO:0000313" key="3">
    <source>
        <dbReference type="Proteomes" id="UP001157974"/>
    </source>
</evidence>
<proteinExistence type="predicted"/>
<evidence type="ECO:0000256" key="1">
    <source>
        <dbReference type="SAM" id="MobiDB-lite"/>
    </source>
</evidence>
<dbReference type="Proteomes" id="UP001157974">
    <property type="component" value="Unassembled WGS sequence"/>
</dbReference>
<organism evidence="2 3">
    <name type="scientific">Rhodosorus marinus</name>
    <dbReference type="NCBI Taxonomy" id="101924"/>
    <lineage>
        <taxon>Eukaryota</taxon>
        <taxon>Rhodophyta</taxon>
        <taxon>Stylonematophyceae</taxon>
        <taxon>Stylonematales</taxon>
        <taxon>Stylonemataceae</taxon>
        <taxon>Rhodosorus</taxon>
    </lineage>
</organism>
<reference evidence="2 3" key="1">
    <citation type="journal article" date="2023" name="Nat. Commun.">
        <title>Origin of minicircular mitochondrial genomes in red algae.</title>
        <authorList>
            <person name="Lee Y."/>
            <person name="Cho C.H."/>
            <person name="Lee Y.M."/>
            <person name="Park S.I."/>
            <person name="Yang J.H."/>
            <person name="West J.A."/>
            <person name="Bhattacharya D."/>
            <person name="Yoon H.S."/>
        </authorList>
    </citation>
    <scope>NUCLEOTIDE SEQUENCE [LARGE SCALE GENOMIC DNA]</scope>
    <source>
        <strain evidence="2 3">CCMP1338</strain>
        <tissue evidence="2">Whole cell</tissue>
    </source>
</reference>
<name>A0AAV8UX10_9RHOD</name>
<feature type="region of interest" description="Disordered" evidence="1">
    <location>
        <begin position="97"/>
        <end position="125"/>
    </location>
</feature>
<evidence type="ECO:0000313" key="2">
    <source>
        <dbReference type="EMBL" id="KAJ8906594.1"/>
    </source>
</evidence>
<protein>
    <recommendedName>
        <fullName evidence="4">Myb-like domain-containing protein</fullName>
    </recommendedName>
</protein>
<accession>A0AAV8UX10</accession>
<dbReference type="AlphaFoldDB" id="A0AAV8UX10"/>
<dbReference type="EMBL" id="JAMWBK010000003">
    <property type="protein sequence ID" value="KAJ8906594.1"/>
    <property type="molecule type" value="Genomic_DNA"/>
</dbReference>
<keyword evidence="3" id="KW-1185">Reference proteome</keyword>
<gene>
    <name evidence="2" type="ORF">NDN08_003087</name>
</gene>
<evidence type="ECO:0008006" key="4">
    <source>
        <dbReference type="Google" id="ProtNLM"/>
    </source>
</evidence>
<sequence>MSEEAARGRAGIPNFSDEEINYLLYLIETNASLGLELWPLVASKYAKWSQAQAIYPRSLKSLKNKFDKIVNSRVTPEAPFVRKARQLWKRISAYPTGRGHESNIGTEEDLQESPMMGAGRDGEDSTPHVALENLSSSFQNPAPPMIRSEDRTVSSAVDQFRIIMDYNSKAFTEVFKSQVNTSSSLAQQVMQAHQDILVLKTEVSELKRTITPMVSDFRELKRDTELISSNIDRLVETVGKLRGSESNG</sequence>
<comment type="caution">
    <text evidence="2">The sequence shown here is derived from an EMBL/GenBank/DDBJ whole genome shotgun (WGS) entry which is preliminary data.</text>
</comment>